<evidence type="ECO:0000259" key="1">
    <source>
        <dbReference type="Pfam" id="PF01636"/>
    </source>
</evidence>
<dbReference type="Pfam" id="PF01636">
    <property type="entry name" value="APH"/>
    <property type="match status" value="1"/>
</dbReference>
<gene>
    <name evidence="2" type="ORF">MKZ38_007202</name>
</gene>
<comment type="caution">
    <text evidence="2">The sequence shown here is derived from an EMBL/GenBank/DDBJ whole genome shotgun (WGS) entry which is preliminary data.</text>
</comment>
<dbReference type="CDD" id="cd05120">
    <property type="entry name" value="APH_ChoK_like"/>
    <property type="match status" value="1"/>
</dbReference>
<dbReference type="Gene3D" id="3.90.1200.10">
    <property type="match status" value="1"/>
</dbReference>
<reference evidence="2" key="1">
    <citation type="submission" date="2022-07" db="EMBL/GenBank/DDBJ databases">
        <title>Draft genome sequence of Zalerion maritima ATCC 34329, a (micro)plastics degrading marine fungus.</title>
        <authorList>
            <person name="Paco A."/>
            <person name="Goncalves M.F.M."/>
            <person name="Rocha-Santos T.A.P."/>
            <person name="Alves A."/>
        </authorList>
    </citation>
    <scope>NUCLEOTIDE SEQUENCE</scope>
    <source>
        <strain evidence="2">ATCC 34329</strain>
    </source>
</reference>
<evidence type="ECO:0000313" key="3">
    <source>
        <dbReference type="Proteomes" id="UP001201980"/>
    </source>
</evidence>
<accession>A0AAD5WP94</accession>
<dbReference type="PANTHER" id="PTHR21310:SF48">
    <property type="entry name" value="AMINOGLYCOSIDE PHOSPHOTRANSFERASE DOMAIN-CONTAINING PROTEIN"/>
    <property type="match status" value="1"/>
</dbReference>
<dbReference type="InterPro" id="IPR002575">
    <property type="entry name" value="Aminoglycoside_PTrfase"/>
</dbReference>
<feature type="domain" description="Aminoglycoside phosphotransferase" evidence="1">
    <location>
        <begin position="60"/>
        <end position="257"/>
    </location>
</feature>
<sequence length="286" mass="32796">MESCCPLPFFAAPGLLPAPLPTADTITASQDALQEDSSRRIVRVGTHFIVKYGTGVSLTEGETMLFVKKVSTIPVPNLYALYSRKNEGTNHTTNYIVMENIAGESLASRWVSLNTAEKVAVAGQLRSYFTQLRQIPSPGYFGLLGKRPFEDFVFRVGAIANQQMLSGPFDTVQKMLDAMVQKHLLRKPELQKSKYYNRVLPLVIRNHVPIFTHGDFQRKNILIKNDGEVVMIDWEAAGWYPTFWEYSMAIYSCNWKDDWHLWVVKVLDEYPNEYAWMDTLFRELWP</sequence>
<protein>
    <submittedName>
        <fullName evidence="2">Phosphotransferase enzyme family protein</fullName>
    </submittedName>
</protein>
<organism evidence="2 3">
    <name type="scientific">Zalerion maritima</name>
    <dbReference type="NCBI Taxonomy" id="339359"/>
    <lineage>
        <taxon>Eukaryota</taxon>
        <taxon>Fungi</taxon>
        <taxon>Dikarya</taxon>
        <taxon>Ascomycota</taxon>
        <taxon>Pezizomycotina</taxon>
        <taxon>Sordariomycetes</taxon>
        <taxon>Lulworthiomycetidae</taxon>
        <taxon>Lulworthiales</taxon>
        <taxon>Lulworthiaceae</taxon>
        <taxon>Zalerion</taxon>
    </lineage>
</organism>
<dbReference type="PANTHER" id="PTHR21310">
    <property type="entry name" value="AMINOGLYCOSIDE PHOSPHOTRANSFERASE-RELATED-RELATED"/>
    <property type="match status" value="1"/>
</dbReference>
<dbReference type="AlphaFoldDB" id="A0AAD5WP94"/>
<dbReference type="InterPro" id="IPR011009">
    <property type="entry name" value="Kinase-like_dom_sf"/>
</dbReference>
<name>A0AAD5WP94_9PEZI</name>
<keyword evidence="3" id="KW-1185">Reference proteome</keyword>
<dbReference type="SUPFAM" id="SSF56112">
    <property type="entry name" value="Protein kinase-like (PK-like)"/>
    <property type="match status" value="1"/>
</dbReference>
<dbReference type="EMBL" id="JAKWBI020000454">
    <property type="protein sequence ID" value="KAJ2894821.1"/>
    <property type="molecule type" value="Genomic_DNA"/>
</dbReference>
<dbReference type="Proteomes" id="UP001201980">
    <property type="component" value="Unassembled WGS sequence"/>
</dbReference>
<dbReference type="InterPro" id="IPR051678">
    <property type="entry name" value="AGP_Transferase"/>
</dbReference>
<proteinExistence type="predicted"/>
<evidence type="ECO:0000313" key="2">
    <source>
        <dbReference type="EMBL" id="KAJ2894821.1"/>
    </source>
</evidence>